<organism evidence="2 3">
    <name type="scientific">Saguinus oedipus</name>
    <name type="common">Cotton-top tamarin</name>
    <name type="synonym">Oedipomidas oedipus</name>
    <dbReference type="NCBI Taxonomy" id="9490"/>
    <lineage>
        <taxon>Eukaryota</taxon>
        <taxon>Metazoa</taxon>
        <taxon>Chordata</taxon>
        <taxon>Craniata</taxon>
        <taxon>Vertebrata</taxon>
        <taxon>Euteleostomi</taxon>
        <taxon>Mammalia</taxon>
        <taxon>Eutheria</taxon>
        <taxon>Euarchontoglires</taxon>
        <taxon>Primates</taxon>
        <taxon>Haplorrhini</taxon>
        <taxon>Platyrrhini</taxon>
        <taxon>Cebidae</taxon>
        <taxon>Callitrichinae</taxon>
        <taxon>Saguinus</taxon>
    </lineage>
</organism>
<evidence type="ECO:0000313" key="2">
    <source>
        <dbReference type="EMBL" id="KAK2099431.1"/>
    </source>
</evidence>
<dbReference type="InterPro" id="IPR038980">
    <property type="entry name" value="ATM_plant"/>
</dbReference>
<keyword evidence="3" id="KW-1185">Reference proteome</keyword>
<protein>
    <recommendedName>
        <fullName evidence="1">PIK-related kinase FAT domain-containing protein</fullName>
    </recommendedName>
</protein>
<gene>
    <name evidence="2" type="ORF">P7K49_020779</name>
</gene>
<dbReference type="Pfam" id="PF02259">
    <property type="entry name" value="FAT"/>
    <property type="match status" value="1"/>
</dbReference>
<dbReference type="PANTHER" id="PTHR37079:SF4">
    <property type="entry name" value="SERINE_THREONINE-PROTEIN KINASE ATM"/>
    <property type="match status" value="1"/>
</dbReference>
<accession>A0ABQ9UQT2</accession>
<comment type="caution">
    <text evidence="2">The sequence shown here is derived from an EMBL/GenBank/DDBJ whole genome shotgun (WGS) entry which is preliminary data.</text>
</comment>
<evidence type="ECO:0000259" key="1">
    <source>
        <dbReference type="Pfam" id="PF02259"/>
    </source>
</evidence>
<evidence type="ECO:0000313" key="3">
    <source>
        <dbReference type="Proteomes" id="UP001266305"/>
    </source>
</evidence>
<proteinExistence type="predicted"/>
<dbReference type="PANTHER" id="PTHR37079">
    <property type="entry name" value="SERINE/THREONINE-PROTEIN KINASE ATM"/>
    <property type="match status" value="1"/>
</dbReference>
<feature type="domain" description="PIK-related kinase FAT" evidence="1">
    <location>
        <begin position="59"/>
        <end position="138"/>
    </location>
</feature>
<name>A0ABQ9UQT2_SAGOE</name>
<dbReference type="InterPro" id="IPR003151">
    <property type="entry name" value="PIK-rel_kinase_FAT"/>
</dbReference>
<dbReference type="Proteomes" id="UP001266305">
    <property type="component" value="Unassembled WGS sequence"/>
</dbReference>
<dbReference type="EMBL" id="JASSZA010000010">
    <property type="protein sequence ID" value="KAK2099431.1"/>
    <property type="molecule type" value="Genomic_DNA"/>
</dbReference>
<sequence length="145" mass="16280">MLPTMIGLLAEAGVRLLSYQTSLVSDGEIWHVMGISSLLPSLEAWKQHVSEAFQTEVCQETKEIEGTSYHESLYSALQSLRDREFSTFYESLKYARVKEVEELCKGSLESVYSLYPTLSRLQAIGELESIGDLFSSQATKRAFIA</sequence>
<reference evidence="2 3" key="1">
    <citation type="submission" date="2023-05" db="EMBL/GenBank/DDBJ databases">
        <title>B98-5 Cell Line De Novo Hybrid Assembly: An Optical Mapping Approach.</title>
        <authorList>
            <person name="Kananen K."/>
            <person name="Auerbach J.A."/>
            <person name="Kautto E."/>
            <person name="Blachly J.S."/>
        </authorList>
    </citation>
    <scope>NUCLEOTIDE SEQUENCE [LARGE SCALE GENOMIC DNA]</scope>
    <source>
        <strain evidence="2">B95-8</strain>
        <tissue evidence="2">Cell line</tissue>
    </source>
</reference>